<proteinExistence type="predicted"/>
<accession>A0A942IF68</accession>
<evidence type="ECO:0000313" key="2">
    <source>
        <dbReference type="Proteomes" id="UP000678281"/>
    </source>
</evidence>
<gene>
    <name evidence="1" type="ORF">KD146_17480</name>
</gene>
<dbReference type="Proteomes" id="UP000678281">
    <property type="component" value="Unassembled WGS sequence"/>
</dbReference>
<dbReference type="RefSeq" id="WP_212660136.1">
    <property type="nucleotide sequence ID" value="NZ_JAGXTP010000004.1"/>
</dbReference>
<name>A0A942IF68_9HYPH</name>
<dbReference type="AlphaFoldDB" id="A0A942IF68"/>
<sequence>MARSSMLAKVAGFMDGHKSAVGEFQCAVEGLRSKLRDLQMARSATSQAFASAEEVRARIAMALDSEEASARAVWPETLFSGANFDPNNAARFMSGVSKASVWGALCIGGLRSTVEDALIAAEMDNAHIQRLTDEERASALSEIDREIHESEVMIEKFIRAAEGAGIVITRDENARPEIYLAQEL</sequence>
<reference evidence="1" key="1">
    <citation type="submission" date="2021-04" db="EMBL/GenBank/DDBJ databases">
        <title>Devosia litorisediminis sp. nov., isolated from a sand dune.</title>
        <authorList>
            <person name="Park S."/>
            <person name="Yoon J.-H."/>
        </authorList>
    </citation>
    <scope>NUCLEOTIDE SEQUENCE</scope>
    <source>
        <strain evidence="1">BSSL-BM10</strain>
    </source>
</reference>
<comment type="caution">
    <text evidence="1">The sequence shown here is derived from an EMBL/GenBank/DDBJ whole genome shotgun (WGS) entry which is preliminary data.</text>
</comment>
<dbReference type="EMBL" id="JAGXTP010000004">
    <property type="protein sequence ID" value="MBS3850494.1"/>
    <property type="molecule type" value="Genomic_DNA"/>
</dbReference>
<protein>
    <submittedName>
        <fullName evidence="1">Uncharacterized protein</fullName>
    </submittedName>
</protein>
<keyword evidence="2" id="KW-1185">Reference proteome</keyword>
<evidence type="ECO:0000313" key="1">
    <source>
        <dbReference type="EMBL" id="MBS3850494.1"/>
    </source>
</evidence>
<organism evidence="1 2">
    <name type="scientific">Devosia litorisediminis</name>
    <dbReference type="NCBI Taxonomy" id="2829817"/>
    <lineage>
        <taxon>Bacteria</taxon>
        <taxon>Pseudomonadati</taxon>
        <taxon>Pseudomonadota</taxon>
        <taxon>Alphaproteobacteria</taxon>
        <taxon>Hyphomicrobiales</taxon>
        <taxon>Devosiaceae</taxon>
        <taxon>Devosia</taxon>
    </lineage>
</organism>